<feature type="repeat" description="WD" evidence="4">
    <location>
        <begin position="525"/>
        <end position="564"/>
    </location>
</feature>
<dbReference type="PROSITE" id="PS00678">
    <property type="entry name" value="WD_REPEATS_1"/>
    <property type="match status" value="4"/>
</dbReference>
<dbReference type="GO" id="GO:0005737">
    <property type="term" value="C:cytoplasm"/>
    <property type="evidence" value="ECO:0007669"/>
    <property type="project" value="TreeGrafter"/>
</dbReference>
<dbReference type="PRINTS" id="PR00320">
    <property type="entry name" value="GPROTEINBRPT"/>
</dbReference>
<evidence type="ECO:0000256" key="3">
    <source>
        <dbReference type="ARBA" id="ARBA00022737"/>
    </source>
</evidence>
<dbReference type="Gene3D" id="2.130.10.10">
    <property type="entry name" value="YVTN repeat-like/Quinoprotein amine dehydrogenase"/>
    <property type="match status" value="2"/>
</dbReference>
<feature type="repeat" description="WD" evidence="4">
    <location>
        <begin position="402"/>
        <end position="435"/>
    </location>
</feature>
<dbReference type="InterPro" id="IPR001810">
    <property type="entry name" value="F-box_dom"/>
</dbReference>
<evidence type="ECO:0000256" key="2">
    <source>
        <dbReference type="ARBA" id="ARBA00022574"/>
    </source>
</evidence>
<evidence type="ECO:0000313" key="8">
    <source>
        <dbReference type="Proteomes" id="UP000557566"/>
    </source>
</evidence>
<feature type="repeat" description="WD" evidence="4">
    <location>
        <begin position="605"/>
        <end position="646"/>
    </location>
</feature>
<keyword evidence="2 4" id="KW-0853">WD repeat</keyword>
<dbReference type="InterPro" id="IPR036322">
    <property type="entry name" value="WD40_repeat_dom_sf"/>
</dbReference>
<dbReference type="Pfam" id="PF12937">
    <property type="entry name" value="F-box-like"/>
    <property type="match status" value="1"/>
</dbReference>
<dbReference type="GO" id="GO:0005634">
    <property type="term" value="C:nucleus"/>
    <property type="evidence" value="ECO:0007669"/>
    <property type="project" value="TreeGrafter"/>
</dbReference>
<dbReference type="SUPFAM" id="SSF81383">
    <property type="entry name" value="F-box domain"/>
    <property type="match status" value="1"/>
</dbReference>
<dbReference type="SMART" id="SM00256">
    <property type="entry name" value="FBOX"/>
    <property type="match status" value="1"/>
</dbReference>
<dbReference type="OrthoDB" id="19711at2759"/>
<dbReference type="AlphaFoldDB" id="A0A8H4V845"/>
<dbReference type="SMART" id="SM00320">
    <property type="entry name" value="WD40"/>
    <property type="match status" value="6"/>
</dbReference>
<name>A0A8H4V845_9HYPO</name>
<dbReference type="InterPro" id="IPR001680">
    <property type="entry name" value="WD40_rpt"/>
</dbReference>
<keyword evidence="3" id="KW-0677">Repeat</keyword>
<dbReference type="EMBL" id="JAAVMX010000003">
    <property type="protein sequence ID" value="KAF4511487.1"/>
    <property type="molecule type" value="Genomic_DNA"/>
</dbReference>
<dbReference type="PANTHER" id="PTHR19849">
    <property type="entry name" value="PHOSPHOLIPASE A-2-ACTIVATING PROTEIN"/>
    <property type="match status" value="1"/>
</dbReference>
<dbReference type="Proteomes" id="UP000557566">
    <property type="component" value="Unassembled WGS sequence"/>
</dbReference>
<dbReference type="PROSITE" id="PS50294">
    <property type="entry name" value="WD_REPEATS_REGION"/>
    <property type="match status" value="4"/>
</dbReference>
<evidence type="ECO:0000256" key="4">
    <source>
        <dbReference type="PROSITE-ProRule" id="PRU00221"/>
    </source>
</evidence>
<evidence type="ECO:0000256" key="1">
    <source>
        <dbReference type="ARBA" id="ARBA00007968"/>
    </source>
</evidence>
<gene>
    <name evidence="7" type="ORF">G6O67_003280</name>
</gene>
<protein>
    <recommendedName>
        <fullName evidence="6">F-box domain-containing protein</fullName>
    </recommendedName>
</protein>
<feature type="region of interest" description="Disordered" evidence="5">
    <location>
        <begin position="111"/>
        <end position="135"/>
    </location>
</feature>
<dbReference type="PROSITE" id="PS50181">
    <property type="entry name" value="FBOX"/>
    <property type="match status" value="1"/>
</dbReference>
<dbReference type="PROSITE" id="PS50082">
    <property type="entry name" value="WD_REPEATS_2"/>
    <property type="match status" value="5"/>
</dbReference>
<accession>A0A8H4V845</accession>
<dbReference type="InterPro" id="IPR015943">
    <property type="entry name" value="WD40/YVTN_repeat-like_dom_sf"/>
</dbReference>
<dbReference type="Gene3D" id="1.20.1280.50">
    <property type="match status" value="1"/>
</dbReference>
<dbReference type="InterPro" id="IPR020472">
    <property type="entry name" value="WD40_PAC1"/>
</dbReference>
<dbReference type="SUPFAM" id="SSF50978">
    <property type="entry name" value="WD40 repeat-like"/>
    <property type="match status" value="1"/>
</dbReference>
<evidence type="ECO:0000259" key="6">
    <source>
        <dbReference type="PROSITE" id="PS50181"/>
    </source>
</evidence>
<dbReference type="PANTHER" id="PTHR19849:SF1">
    <property type="entry name" value="F-BOX_WD REPEAT-CONTAINING PROTEIN 7"/>
    <property type="match status" value="1"/>
</dbReference>
<dbReference type="GO" id="GO:0043130">
    <property type="term" value="F:ubiquitin binding"/>
    <property type="evidence" value="ECO:0007669"/>
    <property type="project" value="TreeGrafter"/>
</dbReference>
<comment type="similarity">
    <text evidence="1">Belongs to the WD repeat MET30/SCONB/SCON-2 family.</text>
</comment>
<feature type="domain" description="F-box" evidence="6">
    <location>
        <begin position="300"/>
        <end position="346"/>
    </location>
</feature>
<dbReference type="CDD" id="cd00200">
    <property type="entry name" value="WD40"/>
    <property type="match status" value="1"/>
</dbReference>
<feature type="repeat" description="WD" evidence="4">
    <location>
        <begin position="565"/>
        <end position="604"/>
    </location>
</feature>
<evidence type="ECO:0000313" key="7">
    <source>
        <dbReference type="EMBL" id="KAF4511487.1"/>
    </source>
</evidence>
<reference evidence="7 8" key="1">
    <citation type="journal article" date="2020" name="Genome Biol. Evol.">
        <title>A new high-quality draft genome assembly of the Chinese cordyceps Ophiocordyceps sinensis.</title>
        <authorList>
            <person name="Shu R."/>
            <person name="Zhang J."/>
            <person name="Meng Q."/>
            <person name="Zhang H."/>
            <person name="Zhou G."/>
            <person name="Li M."/>
            <person name="Wu P."/>
            <person name="Zhao Y."/>
            <person name="Chen C."/>
            <person name="Qin Q."/>
        </authorList>
    </citation>
    <scope>NUCLEOTIDE SEQUENCE [LARGE SCALE GENOMIC DNA]</scope>
    <source>
        <strain evidence="7 8">IOZ07</strain>
    </source>
</reference>
<proteinExistence type="inferred from homology"/>
<dbReference type="InterPro" id="IPR036047">
    <property type="entry name" value="F-box-like_dom_sf"/>
</dbReference>
<dbReference type="GO" id="GO:0043161">
    <property type="term" value="P:proteasome-mediated ubiquitin-dependent protein catabolic process"/>
    <property type="evidence" value="ECO:0007669"/>
    <property type="project" value="TreeGrafter"/>
</dbReference>
<feature type="region of interest" description="Disordered" evidence="5">
    <location>
        <begin position="158"/>
        <end position="177"/>
    </location>
</feature>
<dbReference type="Pfam" id="PF00400">
    <property type="entry name" value="WD40"/>
    <property type="match status" value="6"/>
</dbReference>
<dbReference type="InterPro" id="IPR019775">
    <property type="entry name" value="WD40_repeat_CS"/>
</dbReference>
<evidence type="ECO:0000256" key="5">
    <source>
        <dbReference type="SAM" id="MobiDB-lite"/>
    </source>
</evidence>
<keyword evidence="8" id="KW-1185">Reference proteome</keyword>
<dbReference type="GO" id="GO:0010992">
    <property type="term" value="P:ubiquitin recycling"/>
    <property type="evidence" value="ECO:0007669"/>
    <property type="project" value="TreeGrafter"/>
</dbReference>
<feature type="repeat" description="WD" evidence="4">
    <location>
        <begin position="647"/>
        <end position="688"/>
    </location>
</feature>
<sequence>MRLIVSNGHSLSTFDLKLRPLFDIPHLDSATDLDPRPRHSSEAMLGDHRDSFTAGSAHRRASFVPASHDQSFRRLSLSLPWRRPKPALFARAEMQNRSQDSQHNDVVAVEDAQDTHEPSDGSGNGQGSGSSGSLRGMLHRASLSLKGMVHRRPCQATKDSFNDKHASPARPTTPYSTWRRLRHAASSRHVRSVYGLDFSKDSPHISQRLPRPSNIPVPAKGREPPIIPTHTGAAAKASAAMQNEFFARQSVQKRWLYAPSSEDGNDRESGIGIVVTVPRIQVDETDDNSALAQDASISRLDFISLLPAELAIHVLAFLDANALAKVGCVSRRWNAVVRNKHIWRESCLRETTATYATGGPVPPGIGLGIPSVTPGMDWKRVYRAKHELSQRWKGGKARPVYLNGHLDSIYCLQFDEYKIVSGSRDKTIRVWDMHTLECRLIIGPPEVVYKANLLCDDKGNATHYASGSDSRRTAQSTPTVASFAEHHKASILCLQYDDKILVTGSSDASCIVYDMQAGYRPMRRLRHHTAAVLDLAFDDKHIVTCSKDISICVWDRETGNLLRQLRGHTGPVNAVQMRGNTIVSCSGDFRVKLWNVDTGKNIREFVGHTKGLACSQFSEDGRYVASAGNDKVIRIWDANTGECLREMQAHENLVRSLHIDSVSGRLISGSYDTDIKVWDMETGHQLLDFPRWHASWVLSAKSDYRRIVSTGQAPKILIMDFGAGVDGVELLERQAGADLDKRGFI</sequence>
<comment type="caution">
    <text evidence="7">The sequence shown here is derived from an EMBL/GenBank/DDBJ whole genome shotgun (WGS) entry which is preliminary data.</text>
</comment>
<organism evidence="7 8">
    <name type="scientific">Ophiocordyceps sinensis</name>
    <dbReference type="NCBI Taxonomy" id="72228"/>
    <lineage>
        <taxon>Eukaryota</taxon>
        <taxon>Fungi</taxon>
        <taxon>Dikarya</taxon>
        <taxon>Ascomycota</taxon>
        <taxon>Pezizomycotina</taxon>
        <taxon>Sordariomycetes</taxon>
        <taxon>Hypocreomycetidae</taxon>
        <taxon>Hypocreales</taxon>
        <taxon>Ophiocordycipitaceae</taxon>
        <taxon>Ophiocordyceps</taxon>
    </lineage>
</organism>